<dbReference type="EMBL" id="CP025491">
    <property type="protein sequence ID" value="AUH73810.1"/>
    <property type="molecule type" value="Genomic_DNA"/>
</dbReference>
<organism evidence="1 2">
    <name type="scientific">Legionella sainthelensi</name>
    <dbReference type="NCBI Taxonomy" id="28087"/>
    <lineage>
        <taxon>Bacteria</taxon>
        <taxon>Pseudomonadati</taxon>
        <taxon>Pseudomonadota</taxon>
        <taxon>Gammaproteobacteria</taxon>
        <taxon>Legionellales</taxon>
        <taxon>Legionellaceae</taxon>
        <taxon>Legionella</taxon>
    </lineage>
</organism>
<dbReference type="Proteomes" id="UP000234343">
    <property type="component" value="Chromosome"/>
</dbReference>
<reference evidence="1 2" key="1">
    <citation type="submission" date="2017-12" db="EMBL/GenBank/DDBJ databases">
        <title>Legionella sainthelensi LA01-117, whole genome sequence of a clinical isolate from New Zealand.</title>
        <authorList>
            <person name="Cree S.L."/>
            <person name="Slow S."/>
            <person name="Kennedy M.A."/>
            <person name="Murdoch D.R."/>
            <person name="Biggs P.J."/>
            <person name="Anderson T."/>
        </authorList>
    </citation>
    <scope>NUCLEOTIDE SEQUENCE [LARGE SCALE GENOMIC DNA]</scope>
    <source>
        <strain evidence="1 2">LA01-117</strain>
    </source>
</reference>
<dbReference type="KEGG" id="lsh:CAB17_18500"/>
<dbReference type="AlphaFoldDB" id="A0A2H5FQN0"/>
<evidence type="ECO:0000313" key="1">
    <source>
        <dbReference type="EMBL" id="AUH73810.1"/>
    </source>
</evidence>
<sequence length="93" mass="10464">MIKASNPKSKLAKDKIINPGNWSLRHVAPETRRCSPDISLKVSNREDISSVGCIESLSPNRNGRENLFKFLKAKLKEAEKVTTNDNKNELKQS</sequence>
<gene>
    <name evidence="1" type="ORF">CAB17_18500</name>
</gene>
<accession>A0A2H5FQN0</accession>
<proteinExistence type="predicted"/>
<evidence type="ECO:0000313" key="2">
    <source>
        <dbReference type="Proteomes" id="UP000234343"/>
    </source>
</evidence>
<keyword evidence="2" id="KW-1185">Reference proteome</keyword>
<protein>
    <submittedName>
        <fullName evidence="1">Uncharacterized protein</fullName>
    </submittedName>
</protein>
<name>A0A2H5FQN0_9GAMM</name>